<dbReference type="GO" id="GO:0010333">
    <property type="term" value="F:terpene synthase activity"/>
    <property type="evidence" value="ECO:0007669"/>
    <property type="project" value="InterPro"/>
</dbReference>
<dbReference type="InterPro" id="IPR001906">
    <property type="entry name" value="Terpene_synth_N"/>
</dbReference>
<keyword evidence="6" id="KW-0456">Lyase</keyword>
<reference evidence="10 11" key="1">
    <citation type="submission" date="2018-04" db="EMBL/GenBank/DDBJ databases">
        <authorList>
            <person name="Vogel A."/>
        </authorList>
    </citation>
    <scope>NUCLEOTIDE SEQUENCE [LARGE SCALE GENOMIC DNA]</scope>
</reference>
<dbReference type="InterPro" id="IPR034741">
    <property type="entry name" value="Terpene_cyclase-like_1_C"/>
</dbReference>
<dbReference type="InterPro" id="IPR036965">
    <property type="entry name" value="Terpene_synth_N_sf"/>
</dbReference>
<dbReference type="FunFam" id="1.10.600.10:FF:000007">
    <property type="entry name" value="Isoprene synthase, chloroplastic"/>
    <property type="match status" value="1"/>
</dbReference>
<name>A0A484M7V8_9ASTE</name>
<evidence type="ECO:0000313" key="10">
    <source>
        <dbReference type="EMBL" id="VFQ84629.1"/>
    </source>
</evidence>
<dbReference type="UniPathway" id="UPA00213"/>
<dbReference type="InterPro" id="IPR050148">
    <property type="entry name" value="Terpene_synthase-like"/>
</dbReference>
<evidence type="ECO:0000256" key="1">
    <source>
        <dbReference type="ARBA" id="ARBA00001946"/>
    </source>
</evidence>
<dbReference type="AlphaFoldDB" id="A0A484M7V8"/>
<evidence type="ECO:0000256" key="5">
    <source>
        <dbReference type="ARBA" id="ARBA00022842"/>
    </source>
</evidence>
<dbReference type="InterPro" id="IPR008930">
    <property type="entry name" value="Terpenoid_cyclase/PrenylTrfase"/>
</dbReference>
<dbReference type="SUPFAM" id="SSF48239">
    <property type="entry name" value="Terpenoid cyclases/Protein prenyltransferases"/>
    <property type="match status" value="1"/>
</dbReference>
<organism evidence="10 11">
    <name type="scientific">Cuscuta campestris</name>
    <dbReference type="NCBI Taxonomy" id="132261"/>
    <lineage>
        <taxon>Eukaryota</taxon>
        <taxon>Viridiplantae</taxon>
        <taxon>Streptophyta</taxon>
        <taxon>Embryophyta</taxon>
        <taxon>Tracheophyta</taxon>
        <taxon>Spermatophyta</taxon>
        <taxon>Magnoliopsida</taxon>
        <taxon>eudicotyledons</taxon>
        <taxon>Gunneridae</taxon>
        <taxon>Pentapetalae</taxon>
        <taxon>asterids</taxon>
        <taxon>lamiids</taxon>
        <taxon>Solanales</taxon>
        <taxon>Convolvulaceae</taxon>
        <taxon>Cuscuteae</taxon>
        <taxon>Cuscuta</taxon>
        <taxon>Cuscuta subgen. Grammica</taxon>
        <taxon>Cuscuta sect. Cleistogrammica</taxon>
    </lineage>
</organism>
<keyword evidence="5" id="KW-0460">Magnesium</keyword>
<dbReference type="GO" id="GO:0102698">
    <property type="term" value="F:5-epi-aristolochene synthase activity"/>
    <property type="evidence" value="ECO:0007669"/>
    <property type="project" value="UniProtKB-EC"/>
</dbReference>
<accession>A0A484M7V8</accession>
<comment type="pathway">
    <text evidence="2">Secondary metabolite biosynthesis; terpenoid biosynthesis.</text>
</comment>
<dbReference type="OrthoDB" id="1877784at2759"/>
<keyword evidence="3" id="KW-0963">Cytoplasm</keyword>
<evidence type="ECO:0000256" key="7">
    <source>
        <dbReference type="ARBA" id="ARBA00024390"/>
    </source>
</evidence>
<protein>
    <recommendedName>
        <fullName evidence="7">5-epiaristolochene synthase</fullName>
        <ecNumber evidence="7">4.2.3.61</ecNumber>
    </recommendedName>
</protein>
<dbReference type="GO" id="GO:0016102">
    <property type="term" value="P:diterpenoid biosynthetic process"/>
    <property type="evidence" value="ECO:0007669"/>
    <property type="project" value="InterPro"/>
</dbReference>
<evidence type="ECO:0000259" key="8">
    <source>
        <dbReference type="Pfam" id="PF01397"/>
    </source>
</evidence>
<keyword evidence="11" id="KW-1185">Reference proteome</keyword>
<gene>
    <name evidence="10" type="ORF">CCAM_LOCUS26405</name>
</gene>
<dbReference type="GO" id="GO:0000287">
    <property type="term" value="F:magnesium ion binding"/>
    <property type="evidence" value="ECO:0007669"/>
    <property type="project" value="InterPro"/>
</dbReference>
<dbReference type="EC" id="4.2.3.61" evidence="7"/>
<evidence type="ECO:0000256" key="4">
    <source>
        <dbReference type="ARBA" id="ARBA00022723"/>
    </source>
</evidence>
<dbReference type="CDD" id="cd00684">
    <property type="entry name" value="Terpene_cyclase_plant_C1"/>
    <property type="match status" value="1"/>
</dbReference>
<sequence>MATSGTNNVVVRPMANFSPSLWGDRFYSYSIDHKVGKAYAEEIENLKEQTRAMLSSPDDLGSSYDTVEKLKFIDLLERLGISYHFEKEIEDHLHHISTIAHHQHHYNDLETVALQFRLLRQHGFHISSDIFNGFVGMDGKFKDTSNVSGLLSLYEASMVITRTDDNILGGAFDFANTRLRTAAAAATTTSTLDKLVAHALEQPLHTGMPRIETRFFISVYEANPSRNNDILLRFAKLDYNTLQMLHRQELSEISRWWQGLNFAKTLPYARDRAVECYFWALGVYFEPKYSKARVMLAKNICIVSILDDTYDAYGTIPELDVYTHAVSKWDISEIDHLPDYMKISYKALLDIFEEDEMKLSKEGRSFAVHHAKERMKELVSAYLIEAKWLSENQHKPPIAEYLRNGLISCTYYLLATISCYGLECADEQVFEWLMKNPKVLEASTMICRTIDDIATFDVEKERGQEVTGIECYMNEHGVALDVALETFNELAKCALKDLNQGILKPTPVPREILLRILNLSRIVYVTYQHNQDGYTHPEKVLKPHILALLLHPLPL</sequence>
<proteinExistence type="predicted"/>
<dbReference type="Gene3D" id="1.10.600.10">
    <property type="entry name" value="Farnesyl Diphosphate Synthase"/>
    <property type="match status" value="1"/>
</dbReference>
<dbReference type="SFLD" id="SFLDG01019">
    <property type="entry name" value="Terpene_Cyclase_Like_1_C_Termi"/>
    <property type="match status" value="1"/>
</dbReference>
<keyword evidence="4" id="KW-0479">Metal-binding</keyword>
<evidence type="ECO:0000256" key="3">
    <source>
        <dbReference type="ARBA" id="ARBA00022490"/>
    </source>
</evidence>
<evidence type="ECO:0000256" key="2">
    <source>
        <dbReference type="ARBA" id="ARBA00004721"/>
    </source>
</evidence>
<dbReference type="Pfam" id="PF03936">
    <property type="entry name" value="Terpene_synth_C"/>
    <property type="match status" value="1"/>
</dbReference>
<comment type="cofactor">
    <cofactor evidence="1">
        <name>Mg(2+)</name>
        <dbReference type="ChEBI" id="CHEBI:18420"/>
    </cofactor>
</comment>
<evidence type="ECO:0000256" key="6">
    <source>
        <dbReference type="ARBA" id="ARBA00023239"/>
    </source>
</evidence>
<dbReference type="Gene3D" id="1.50.10.130">
    <property type="entry name" value="Terpene synthase, N-terminal domain"/>
    <property type="match status" value="1"/>
</dbReference>
<dbReference type="Pfam" id="PF01397">
    <property type="entry name" value="Terpene_synth"/>
    <property type="match status" value="1"/>
</dbReference>
<dbReference type="EMBL" id="OOIL02002808">
    <property type="protein sequence ID" value="VFQ84629.1"/>
    <property type="molecule type" value="Genomic_DNA"/>
</dbReference>
<evidence type="ECO:0000259" key="9">
    <source>
        <dbReference type="Pfam" id="PF03936"/>
    </source>
</evidence>
<feature type="domain" description="Terpene synthase N-terminal" evidence="8">
    <location>
        <begin position="21"/>
        <end position="200"/>
    </location>
</feature>
<dbReference type="Proteomes" id="UP000595140">
    <property type="component" value="Unassembled WGS sequence"/>
</dbReference>
<dbReference type="InterPro" id="IPR005630">
    <property type="entry name" value="Terpene_synthase_metal-bd"/>
</dbReference>
<dbReference type="InterPro" id="IPR044814">
    <property type="entry name" value="Terpene_cyclase_plant_C1"/>
</dbReference>
<dbReference type="PANTHER" id="PTHR31225">
    <property type="entry name" value="OS04G0344100 PROTEIN-RELATED"/>
    <property type="match status" value="1"/>
</dbReference>
<evidence type="ECO:0000313" key="11">
    <source>
        <dbReference type="Proteomes" id="UP000595140"/>
    </source>
</evidence>
<dbReference type="SFLD" id="SFLDS00005">
    <property type="entry name" value="Isoprenoid_Synthase_Type_I"/>
    <property type="match status" value="1"/>
</dbReference>
<dbReference type="InterPro" id="IPR008949">
    <property type="entry name" value="Isoprenoid_synthase_dom_sf"/>
</dbReference>
<dbReference type="FunFam" id="1.50.10.130:FF:000001">
    <property type="entry name" value="Isoprene synthase, chloroplastic"/>
    <property type="match status" value="1"/>
</dbReference>
<dbReference type="SUPFAM" id="SSF48576">
    <property type="entry name" value="Terpenoid synthases"/>
    <property type="match status" value="1"/>
</dbReference>
<feature type="domain" description="Terpene synthase metal-binding" evidence="9">
    <location>
        <begin position="260"/>
        <end position="494"/>
    </location>
</feature>
<dbReference type="PANTHER" id="PTHR31225:SF93">
    <property type="entry name" value="ALPHA-HUMULENE_(-)-(E)-BETA-CARYOPHYLLENE SYNTHASE"/>
    <property type="match status" value="1"/>
</dbReference>